<feature type="binding site" evidence="7">
    <location>
        <position position="166"/>
    </location>
    <ligand>
        <name>substrate</name>
    </ligand>
</feature>
<dbReference type="SUPFAM" id="SSF51445">
    <property type="entry name" value="(Trans)glycosidases"/>
    <property type="match status" value="1"/>
</dbReference>
<keyword evidence="4 5" id="KW-0326">Glycosidase</keyword>
<keyword evidence="10" id="KW-1185">Reference proteome</keyword>
<dbReference type="InterPro" id="IPR013780">
    <property type="entry name" value="Glyco_hydro_b"/>
</dbReference>
<dbReference type="STRING" id="1125411.W908_05230"/>
<dbReference type="InterPro" id="IPR050985">
    <property type="entry name" value="Alpha-glycosidase_related"/>
</dbReference>
<dbReference type="InterPro" id="IPR002252">
    <property type="entry name" value="Glyco_hydro_36"/>
</dbReference>
<dbReference type="PANTHER" id="PTHR43053:SF3">
    <property type="entry name" value="ALPHA-GALACTOSIDASE C-RELATED"/>
    <property type="match status" value="1"/>
</dbReference>
<organism evidence="9 10">
    <name type="scientific">Candidatus Pseudothioglobus singularis PS1</name>
    <dbReference type="NCBI Taxonomy" id="1125411"/>
    <lineage>
        <taxon>Bacteria</taxon>
        <taxon>Pseudomonadati</taxon>
        <taxon>Pseudomonadota</taxon>
        <taxon>Gammaproteobacteria</taxon>
        <taxon>Candidatus Pseudothioglobaceae</taxon>
        <taxon>Candidatus Pseudothioglobus</taxon>
    </lineage>
</organism>
<name>A0A0M5KRV8_9GAMM</name>
<evidence type="ECO:0000313" key="10">
    <source>
        <dbReference type="Proteomes" id="UP000068905"/>
    </source>
</evidence>
<dbReference type="PANTHER" id="PTHR43053">
    <property type="entry name" value="GLYCOSIDASE FAMILY 31"/>
    <property type="match status" value="1"/>
</dbReference>
<comment type="similarity">
    <text evidence="5">Belongs to the glycosyl hydrolase.</text>
</comment>
<dbReference type="Gene3D" id="2.60.40.1180">
    <property type="entry name" value="Golgi alpha-mannosidase II"/>
    <property type="match status" value="1"/>
</dbReference>
<dbReference type="PATRIC" id="fig|1125411.7.peg.1030"/>
<feature type="binding site" evidence="7">
    <location>
        <position position="404"/>
    </location>
    <ligand>
        <name>substrate</name>
    </ligand>
</feature>
<keyword evidence="3 5" id="KW-0378">Hydrolase</keyword>
<dbReference type="AlphaFoldDB" id="A0A0M5KRV8"/>
<dbReference type="EC" id="3.2.1.22" evidence="2 5"/>
<dbReference type="Pfam" id="PF16875">
    <property type="entry name" value="Glyco_hydro_36N"/>
    <property type="match status" value="1"/>
</dbReference>
<dbReference type="PRINTS" id="PR00743">
    <property type="entry name" value="GLHYDRLASE36"/>
</dbReference>
<evidence type="ECO:0000259" key="8">
    <source>
        <dbReference type="Pfam" id="PF16875"/>
    </source>
</evidence>
<feature type="active site" description="Proton donor" evidence="6">
    <location>
        <position position="496"/>
    </location>
</feature>
<evidence type="ECO:0000256" key="1">
    <source>
        <dbReference type="ARBA" id="ARBA00001255"/>
    </source>
</evidence>
<dbReference type="InterPro" id="IPR038417">
    <property type="entry name" value="Alpga-gal_N_sf"/>
</dbReference>
<evidence type="ECO:0000256" key="7">
    <source>
        <dbReference type="PIRSR" id="PIRSR005536-2"/>
    </source>
</evidence>
<reference evidence="9 10" key="1">
    <citation type="journal article" date="2015" name="Genome Announc.">
        <title>Genome Sequence of 'Candidatus Thioglobus singularis' Strain PS1, a Mixotroph from the SUP05 Clade of Marine Gammaproteobacteria.</title>
        <authorList>
            <person name="Marshall K.T."/>
            <person name="Morris R.M."/>
        </authorList>
    </citation>
    <scope>NUCLEOTIDE SEQUENCE [LARGE SCALE GENOMIC DNA]</scope>
    <source>
        <strain evidence="9 10">PS1</strain>
    </source>
</reference>
<evidence type="ECO:0000256" key="3">
    <source>
        <dbReference type="ARBA" id="ARBA00022801"/>
    </source>
</evidence>
<dbReference type="GO" id="GO:0004557">
    <property type="term" value="F:alpha-galactosidase activity"/>
    <property type="evidence" value="ECO:0007669"/>
    <property type="project" value="UniProtKB-UniRule"/>
</dbReference>
<dbReference type="InterPro" id="IPR013785">
    <property type="entry name" value="Aldolase_TIM"/>
</dbReference>
<evidence type="ECO:0000256" key="4">
    <source>
        <dbReference type="ARBA" id="ARBA00023295"/>
    </source>
</evidence>
<dbReference type="KEGG" id="tsn:W908_05230"/>
<gene>
    <name evidence="9" type="ORF">W908_05230</name>
</gene>
<feature type="binding site" evidence="7">
    <location>
        <begin position="437"/>
        <end position="441"/>
    </location>
    <ligand>
        <name>substrate</name>
    </ligand>
</feature>
<dbReference type="InterPro" id="IPR031704">
    <property type="entry name" value="Glyco_hydro_36_N"/>
</dbReference>
<feature type="binding site" evidence="7">
    <location>
        <begin position="329"/>
        <end position="330"/>
    </location>
    <ligand>
        <name>substrate</name>
    </ligand>
</feature>
<dbReference type="Pfam" id="PF02065">
    <property type="entry name" value="Melibiase"/>
    <property type="match status" value="1"/>
</dbReference>
<protein>
    <recommendedName>
        <fullName evidence="2 5">Alpha-galactosidase</fullName>
        <ecNumber evidence="2 5">3.2.1.22</ecNumber>
    </recommendedName>
</protein>
<dbReference type="PIRSF" id="PIRSF005536">
    <property type="entry name" value="Agal"/>
    <property type="match status" value="1"/>
</dbReference>
<dbReference type="Proteomes" id="UP000068905">
    <property type="component" value="Chromosome"/>
</dbReference>
<dbReference type="FunFam" id="3.20.20.70:FF:000118">
    <property type="entry name" value="Alpha-galactosidase"/>
    <property type="match status" value="1"/>
</dbReference>
<dbReference type="EMBL" id="CP006911">
    <property type="protein sequence ID" value="ALE02003.1"/>
    <property type="molecule type" value="Genomic_DNA"/>
</dbReference>
<dbReference type="OrthoDB" id="9758822at2"/>
<feature type="binding site" evidence="7">
    <location>
        <position position="474"/>
    </location>
    <ligand>
        <name>substrate</name>
    </ligand>
</feature>
<sequence>MKHWRLDTDNQTLVLSSLDNRVPCLIYWGQKLPGDESLEDLIEASKKDWGDNLLDKVPDLSILPEQSANFTGQLGCKIRDINGQILSPHFIFQSEVVNNNLLALTYIDKALGLTYIASITAYSSNDIFALSAKIESDNPINMEWLSTPVIAASQSSNEMIDYGGQWGGEFRKQLTPWVTGVHMRESRSGTTSHANFPGLIIPSKACSENLGSCYGFHYGWSGGHRMIAEQLPDGRRQIQFGNTENSELSPGKSFETAELFISHSSEGLSGIGKAFRSHVAESIVNFSKDKLRPVHYNCWEAIYFDHNVDQLKEIASLAFDIGAERFVLDDGWFKGRHNAHSSLGDWTVDEIKYPHGLSPLVNHIQSLGMTFGLWFEPEMVSPDSDLYRQHPNWIMGDEDQLLGRGQLVLDISLKEVQDYLFERVSALLEVYPIEYIKWDHNRVLPYPDASQTRSLYLLLNRIRDSHPEVEIESCSSGGGRIDYGILRYAQRVWLSDSNDALERLRIQHEALLWLPISVTGSHVGPKICHTSGRELSMSFRAWVAAQRHMGFEMDPRELNSQDKDLLKSVTTWWKANRQWMVEASIFRLPSIDESVMAEIQVNASLDHFVVFVGQSISSKFSSPTPLLLEGLNPMTMYNVSLVNKKEINSLSKLEEGLLTKTLKLSGQFLMTQGIQLPKVFPANMLVIEGDIAA</sequence>
<evidence type="ECO:0000256" key="5">
    <source>
        <dbReference type="PIRNR" id="PIRNR005536"/>
    </source>
</evidence>
<evidence type="ECO:0000256" key="2">
    <source>
        <dbReference type="ARBA" id="ARBA00012755"/>
    </source>
</evidence>
<feature type="domain" description="Glycosyl hydrolase family 36 N-terminal" evidence="8">
    <location>
        <begin position="23"/>
        <end position="245"/>
    </location>
</feature>
<evidence type="ECO:0000313" key="9">
    <source>
        <dbReference type="EMBL" id="ALE02003.1"/>
    </source>
</evidence>
<dbReference type="RefSeq" id="WP_053820218.1">
    <property type="nucleotide sequence ID" value="NZ_CP006911.1"/>
</dbReference>
<evidence type="ECO:0000256" key="6">
    <source>
        <dbReference type="PIRSR" id="PIRSR005536-1"/>
    </source>
</evidence>
<accession>A0A0M5KRV8</accession>
<dbReference type="Gene3D" id="2.70.98.60">
    <property type="entry name" value="alpha-galactosidase from lactobacil brevis"/>
    <property type="match status" value="1"/>
</dbReference>
<feature type="binding site" evidence="7">
    <location>
        <position position="496"/>
    </location>
    <ligand>
        <name>substrate</name>
    </ligand>
</feature>
<proteinExistence type="inferred from homology"/>
<comment type="catalytic activity">
    <reaction evidence="1 5">
        <text>Hydrolysis of terminal, non-reducing alpha-D-galactose residues in alpha-D-galactosides, including galactose oligosaccharides, galactomannans and galactolipids.</text>
        <dbReference type="EC" id="3.2.1.22"/>
    </reaction>
</comment>
<dbReference type="Gene3D" id="3.20.20.70">
    <property type="entry name" value="Aldolase class I"/>
    <property type="match status" value="1"/>
</dbReference>
<dbReference type="GO" id="GO:0016052">
    <property type="term" value="P:carbohydrate catabolic process"/>
    <property type="evidence" value="ECO:0007669"/>
    <property type="project" value="InterPro"/>
</dbReference>
<dbReference type="InterPro" id="IPR017853">
    <property type="entry name" value="GH"/>
</dbReference>
<dbReference type="CDD" id="cd14791">
    <property type="entry name" value="GH36"/>
    <property type="match status" value="1"/>
</dbReference>
<feature type="active site" description="Nucleophile" evidence="6">
    <location>
        <position position="439"/>
    </location>
</feature>